<sequence>MQLDQMTIYVLTALFTIVAGVVTLASGTREGVAGWRSLWGGGYVMLGIGMAVFDLPALDRAFRVSAGAILSLCGAVLVTQGVRLLAGCNPHWPRLVAALLAVSLVPLLSHDPAHRLQRIAYIDYTMMIADIWAAVTALRLARQERLRTAWMLGGTFVLTAAIGFGRGSLSAAVALGMNSHFDFINNIWMAMALAACWPMRGNLPTLVAAERAERALLRLATEDALTGALNRTGLDRLRARMTGRGGLIMIDLDHFKALNDRMGHAEGDRTLQLVAAAVREVGGPGSRFARLGGDEFLLVLPGRSLALTAQTADRVRAAVEEAVLTHRRSDSGRSGDLPPVTASIGVASGNVAGEGFDRLLAEADEALYRSKRAGRNQVSLVRDAA</sequence>
<dbReference type="InterPro" id="IPR050469">
    <property type="entry name" value="Diguanylate_Cyclase"/>
</dbReference>
<protein>
    <recommendedName>
        <fullName evidence="1">diguanylate cyclase</fullName>
        <ecNumber evidence="1">2.7.7.65</ecNumber>
    </recommendedName>
</protein>
<feature type="transmembrane region" description="Helical" evidence="2">
    <location>
        <begin position="92"/>
        <end position="109"/>
    </location>
</feature>
<dbReference type="Pfam" id="PF00990">
    <property type="entry name" value="GGDEF"/>
    <property type="match status" value="1"/>
</dbReference>
<proteinExistence type="predicted"/>
<evidence type="ECO:0000256" key="1">
    <source>
        <dbReference type="ARBA" id="ARBA00012528"/>
    </source>
</evidence>
<keyword evidence="2" id="KW-0472">Membrane</keyword>
<feature type="transmembrane region" description="Helical" evidence="2">
    <location>
        <begin position="64"/>
        <end position="85"/>
    </location>
</feature>
<keyword evidence="2" id="KW-1133">Transmembrane helix</keyword>
<keyword evidence="2" id="KW-0812">Transmembrane</keyword>
<dbReference type="NCBIfam" id="TIGR00254">
    <property type="entry name" value="GGDEF"/>
    <property type="match status" value="1"/>
</dbReference>
<dbReference type="SMART" id="SM00267">
    <property type="entry name" value="GGDEF"/>
    <property type="match status" value="1"/>
</dbReference>
<name>A0ABP7EXE4_9SPHN</name>
<evidence type="ECO:0000313" key="5">
    <source>
        <dbReference type="Proteomes" id="UP001500523"/>
    </source>
</evidence>
<dbReference type="InterPro" id="IPR043128">
    <property type="entry name" value="Rev_trsase/Diguanyl_cyclase"/>
</dbReference>
<dbReference type="Gene3D" id="3.30.70.270">
    <property type="match status" value="1"/>
</dbReference>
<feature type="transmembrane region" description="Helical" evidence="2">
    <location>
        <begin position="121"/>
        <end position="141"/>
    </location>
</feature>
<accession>A0ABP7EXE4</accession>
<dbReference type="PROSITE" id="PS50887">
    <property type="entry name" value="GGDEF"/>
    <property type="match status" value="1"/>
</dbReference>
<comment type="caution">
    <text evidence="4">The sequence shown here is derived from an EMBL/GenBank/DDBJ whole genome shotgun (WGS) entry which is preliminary data.</text>
</comment>
<dbReference type="CDD" id="cd01949">
    <property type="entry name" value="GGDEF"/>
    <property type="match status" value="1"/>
</dbReference>
<feature type="transmembrane region" description="Helical" evidence="2">
    <location>
        <begin position="6"/>
        <end position="26"/>
    </location>
</feature>
<dbReference type="EMBL" id="BAABBF010000014">
    <property type="protein sequence ID" value="GAA3725038.1"/>
    <property type="molecule type" value="Genomic_DNA"/>
</dbReference>
<dbReference type="InterPro" id="IPR000160">
    <property type="entry name" value="GGDEF_dom"/>
</dbReference>
<evidence type="ECO:0000313" key="4">
    <source>
        <dbReference type="EMBL" id="GAA3725038.1"/>
    </source>
</evidence>
<dbReference type="PANTHER" id="PTHR45138:SF24">
    <property type="entry name" value="DIGUANYLATE CYCLASE DGCC-RELATED"/>
    <property type="match status" value="1"/>
</dbReference>
<feature type="domain" description="GGDEF" evidence="3">
    <location>
        <begin position="243"/>
        <end position="383"/>
    </location>
</feature>
<organism evidence="4 5">
    <name type="scientific">Sphingomonas cynarae</name>
    <dbReference type="NCBI Taxonomy" id="930197"/>
    <lineage>
        <taxon>Bacteria</taxon>
        <taxon>Pseudomonadati</taxon>
        <taxon>Pseudomonadota</taxon>
        <taxon>Alphaproteobacteria</taxon>
        <taxon>Sphingomonadales</taxon>
        <taxon>Sphingomonadaceae</taxon>
        <taxon>Sphingomonas</taxon>
    </lineage>
</organism>
<keyword evidence="5" id="KW-1185">Reference proteome</keyword>
<evidence type="ECO:0000259" key="3">
    <source>
        <dbReference type="PROSITE" id="PS50887"/>
    </source>
</evidence>
<evidence type="ECO:0000256" key="2">
    <source>
        <dbReference type="SAM" id="Phobius"/>
    </source>
</evidence>
<gene>
    <name evidence="4" type="ORF">GCM10022268_36280</name>
</gene>
<reference evidence="5" key="1">
    <citation type="journal article" date="2019" name="Int. J. Syst. Evol. Microbiol.">
        <title>The Global Catalogue of Microorganisms (GCM) 10K type strain sequencing project: providing services to taxonomists for standard genome sequencing and annotation.</title>
        <authorList>
            <consortium name="The Broad Institute Genomics Platform"/>
            <consortium name="The Broad Institute Genome Sequencing Center for Infectious Disease"/>
            <person name="Wu L."/>
            <person name="Ma J."/>
        </authorList>
    </citation>
    <scope>NUCLEOTIDE SEQUENCE [LARGE SCALE GENOMIC DNA]</scope>
    <source>
        <strain evidence="5">JCM 17498</strain>
    </source>
</reference>
<dbReference type="Proteomes" id="UP001500523">
    <property type="component" value="Unassembled WGS sequence"/>
</dbReference>
<dbReference type="InterPro" id="IPR029787">
    <property type="entry name" value="Nucleotide_cyclase"/>
</dbReference>
<feature type="transmembrane region" description="Helical" evidence="2">
    <location>
        <begin position="38"/>
        <end position="58"/>
    </location>
</feature>
<feature type="transmembrane region" description="Helical" evidence="2">
    <location>
        <begin position="148"/>
        <end position="167"/>
    </location>
</feature>
<dbReference type="SUPFAM" id="SSF55073">
    <property type="entry name" value="Nucleotide cyclase"/>
    <property type="match status" value="1"/>
</dbReference>
<dbReference type="EC" id="2.7.7.65" evidence="1"/>
<dbReference type="PANTHER" id="PTHR45138">
    <property type="entry name" value="REGULATORY COMPONENTS OF SENSORY TRANSDUCTION SYSTEM"/>
    <property type="match status" value="1"/>
</dbReference>